<sequence length="112" mass="11958">MRSIESVAALPPPGDAHRGDVVLDLDHLSQLFRGRAASRTPLRQRDLPMLGRVLRQQVAESRLTPVVPGLLGELLEAAADDLSPVVAADLLAVSHGRTRRGRGGRGLPGGFR</sequence>
<accession>A0ABN2TZ36</accession>
<protein>
    <submittedName>
        <fullName evidence="1">Uncharacterized protein</fullName>
    </submittedName>
</protein>
<name>A0ABN2TZ36_9MICO</name>
<dbReference type="RefSeq" id="WP_343989025.1">
    <property type="nucleotide sequence ID" value="NZ_BAAANB010000003.1"/>
</dbReference>
<organism evidence="1 2">
    <name type="scientific">Terrabacter terrae</name>
    <dbReference type="NCBI Taxonomy" id="318434"/>
    <lineage>
        <taxon>Bacteria</taxon>
        <taxon>Bacillati</taxon>
        <taxon>Actinomycetota</taxon>
        <taxon>Actinomycetes</taxon>
        <taxon>Micrococcales</taxon>
        <taxon>Intrasporangiaceae</taxon>
        <taxon>Terrabacter</taxon>
    </lineage>
</organism>
<proteinExistence type="predicted"/>
<gene>
    <name evidence="1" type="ORF">GCM10009740_12040</name>
</gene>
<dbReference type="EMBL" id="BAAANB010000003">
    <property type="protein sequence ID" value="GAA2024167.1"/>
    <property type="molecule type" value="Genomic_DNA"/>
</dbReference>
<evidence type="ECO:0000313" key="2">
    <source>
        <dbReference type="Proteomes" id="UP001501285"/>
    </source>
</evidence>
<keyword evidence="2" id="KW-1185">Reference proteome</keyword>
<dbReference type="Proteomes" id="UP001501285">
    <property type="component" value="Unassembled WGS sequence"/>
</dbReference>
<evidence type="ECO:0000313" key="1">
    <source>
        <dbReference type="EMBL" id="GAA2024167.1"/>
    </source>
</evidence>
<reference evidence="2" key="1">
    <citation type="journal article" date="2019" name="Int. J. Syst. Evol. Microbiol.">
        <title>The Global Catalogue of Microorganisms (GCM) 10K type strain sequencing project: providing services to taxonomists for standard genome sequencing and annotation.</title>
        <authorList>
            <consortium name="The Broad Institute Genomics Platform"/>
            <consortium name="The Broad Institute Genome Sequencing Center for Infectious Disease"/>
            <person name="Wu L."/>
            <person name="Ma J."/>
        </authorList>
    </citation>
    <scope>NUCLEOTIDE SEQUENCE [LARGE SCALE GENOMIC DNA]</scope>
    <source>
        <strain evidence="2">JCM 14283</strain>
    </source>
</reference>
<comment type="caution">
    <text evidence="1">The sequence shown here is derived from an EMBL/GenBank/DDBJ whole genome shotgun (WGS) entry which is preliminary data.</text>
</comment>